<organism evidence="6 7">
    <name type="scientific">Shouchella clausii (strain KSM-K16)</name>
    <name type="common">Alkalihalobacillus clausii</name>
    <dbReference type="NCBI Taxonomy" id="66692"/>
    <lineage>
        <taxon>Bacteria</taxon>
        <taxon>Bacillati</taxon>
        <taxon>Bacillota</taxon>
        <taxon>Bacilli</taxon>
        <taxon>Bacillales</taxon>
        <taxon>Bacillaceae</taxon>
        <taxon>Shouchella</taxon>
    </lineage>
</organism>
<feature type="domain" description="IclR-ED" evidence="5">
    <location>
        <begin position="68"/>
        <end position="251"/>
    </location>
</feature>
<dbReference type="SMART" id="SM00346">
    <property type="entry name" value="HTH_ICLR"/>
    <property type="match status" value="1"/>
</dbReference>
<keyword evidence="1" id="KW-0805">Transcription regulation</keyword>
<dbReference type="GO" id="GO:0003677">
    <property type="term" value="F:DNA binding"/>
    <property type="evidence" value="ECO:0007669"/>
    <property type="project" value="UniProtKB-KW"/>
</dbReference>
<dbReference type="InterPro" id="IPR050707">
    <property type="entry name" value="HTH_MetabolicPath_Reg"/>
</dbReference>
<dbReference type="KEGG" id="bcl:ABC3624"/>
<dbReference type="HOGENOM" id="CLU_062618_5_5_9"/>
<reference evidence="7" key="4">
    <citation type="submission" date="2003-10" db="EMBL/GenBank/DDBJ databases">
        <title>The complete genome sequence of the alkaliphilic Bacillus clausii KSM-K16.</title>
        <authorList>
            <person name="Takaki Y."/>
            <person name="Kageyama Y."/>
            <person name="Shimamura S."/>
            <person name="Suzuki H."/>
            <person name="Nishi S."/>
            <person name="Hatada Y."/>
            <person name="Kawai S."/>
            <person name="Ito S."/>
            <person name="Horikoshi K."/>
        </authorList>
    </citation>
    <scope>NUCLEOTIDE SEQUENCE [LARGE SCALE GENOMIC DNA]</scope>
    <source>
        <strain evidence="7">KSM-K16</strain>
    </source>
</reference>
<evidence type="ECO:0000256" key="3">
    <source>
        <dbReference type="ARBA" id="ARBA00023163"/>
    </source>
</evidence>
<dbReference type="Pfam" id="PF01614">
    <property type="entry name" value="IclR_C"/>
    <property type="match status" value="1"/>
</dbReference>
<evidence type="ECO:0000259" key="4">
    <source>
        <dbReference type="PROSITE" id="PS51077"/>
    </source>
</evidence>
<accession>Q5WBV3</accession>
<dbReference type="SUPFAM" id="SSF46785">
    <property type="entry name" value="Winged helix' DNA-binding domain"/>
    <property type="match status" value="1"/>
</dbReference>
<protein>
    <submittedName>
        <fullName evidence="6">IclR family transcriptional regulator</fullName>
    </submittedName>
</protein>
<reference evidence="6 7" key="2">
    <citation type="journal article" date="1995" name="Appl. Microbiol. Biotechnol.">
        <title>Purification and properties of an alkaline protease from alkalophilic Bacillus sp. KSM-K16.</title>
        <authorList>
            <person name="Kobayashi T."/>
            <person name="Hakamada Y."/>
            <person name="Adachi S."/>
            <person name="Hitomi J."/>
            <person name="Yoshimatsu T."/>
            <person name="Koike K."/>
            <person name="Kawai S."/>
            <person name="Ito S."/>
        </authorList>
    </citation>
    <scope>NUCLEOTIDE SEQUENCE [LARGE SCALE GENOMIC DNA]</scope>
    <source>
        <strain evidence="6 7">KSM-K16</strain>
    </source>
</reference>
<dbReference type="InterPro" id="IPR036390">
    <property type="entry name" value="WH_DNA-bd_sf"/>
</dbReference>
<dbReference type="Pfam" id="PF09339">
    <property type="entry name" value="HTH_IclR"/>
    <property type="match status" value="1"/>
</dbReference>
<dbReference type="PANTHER" id="PTHR30136">
    <property type="entry name" value="HELIX-TURN-HELIX TRANSCRIPTIONAL REGULATOR, ICLR FAMILY"/>
    <property type="match status" value="1"/>
</dbReference>
<dbReference type="PROSITE" id="PS51077">
    <property type="entry name" value="HTH_ICLR"/>
    <property type="match status" value="1"/>
</dbReference>
<dbReference type="InterPro" id="IPR029016">
    <property type="entry name" value="GAF-like_dom_sf"/>
</dbReference>
<dbReference type="CDD" id="cd00090">
    <property type="entry name" value="HTH_ARSR"/>
    <property type="match status" value="1"/>
</dbReference>
<evidence type="ECO:0000313" key="6">
    <source>
        <dbReference type="EMBL" id="BAD66157.1"/>
    </source>
</evidence>
<dbReference type="STRING" id="66692.ABC3624"/>
<sequence length="253" mass="28557">MIRMEYQNKSLRKAFEIIESLCAKPMTATELSKKLNLNPSTLHRFLANLETMGYTEKLKNNQVRLTQQFIQLGKMAQAHYDVEALAKPYLKKLADSTGESVLLSSFHQFKVTYLDKIESSQTVRIVLGPGSHAPSYAVASGKLFLSQLSPEQLDDFFANTELKPFTKNTFADEVQLRKELVHIRAQNYAIDEEEYEIGLKGFAAPIREATGTMIAALSVAGVSLRFDDEKSKATIEQLLRYAELISIDLGWKR</sequence>
<evidence type="ECO:0000256" key="2">
    <source>
        <dbReference type="ARBA" id="ARBA00023125"/>
    </source>
</evidence>
<name>Q5WBV3_SHOC1</name>
<dbReference type="InterPro" id="IPR005471">
    <property type="entry name" value="Tscrpt_reg_IclR_N"/>
</dbReference>
<gene>
    <name evidence="6" type="ordered locus">ABC3624</name>
</gene>
<reference evidence="6 7" key="1">
    <citation type="journal article" date="1994" name="J. Ferment. Bioeng.">
        <title>Molecular cloning and nucleotide sequence of the gene for an alkaline protease from the alkalophilic Bacillus sp. KSM-K16.</title>
        <authorList>
            <person name="Hakamada Y."/>
            <person name="Kobayashi T."/>
            <person name="Hitomi J."/>
            <person name="Kawai S."/>
            <person name="Ito S."/>
        </authorList>
    </citation>
    <scope>NUCLEOTIDE SEQUENCE [LARGE SCALE GENOMIC DNA]</scope>
    <source>
        <strain evidence="6 7">KSM-K16</strain>
    </source>
</reference>
<evidence type="ECO:0000313" key="7">
    <source>
        <dbReference type="Proteomes" id="UP000001168"/>
    </source>
</evidence>
<proteinExistence type="predicted"/>
<dbReference type="Proteomes" id="UP000001168">
    <property type="component" value="Chromosome"/>
</dbReference>
<dbReference type="InterPro" id="IPR014757">
    <property type="entry name" value="Tscrpt_reg_IclR_C"/>
</dbReference>
<keyword evidence="3" id="KW-0804">Transcription</keyword>
<dbReference type="Gene3D" id="1.10.10.10">
    <property type="entry name" value="Winged helix-like DNA-binding domain superfamily/Winged helix DNA-binding domain"/>
    <property type="match status" value="1"/>
</dbReference>
<dbReference type="EMBL" id="AP006627">
    <property type="protein sequence ID" value="BAD66157.1"/>
    <property type="molecule type" value="Genomic_DNA"/>
</dbReference>
<feature type="domain" description="HTH iclR-type" evidence="4">
    <location>
        <begin position="8"/>
        <end position="74"/>
    </location>
</feature>
<dbReference type="InterPro" id="IPR011991">
    <property type="entry name" value="ArsR-like_HTH"/>
</dbReference>
<dbReference type="GO" id="GO:0045892">
    <property type="term" value="P:negative regulation of DNA-templated transcription"/>
    <property type="evidence" value="ECO:0007669"/>
    <property type="project" value="TreeGrafter"/>
</dbReference>
<keyword evidence="7" id="KW-1185">Reference proteome</keyword>
<keyword evidence="2" id="KW-0238">DNA-binding</keyword>
<evidence type="ECO:0000256" key="1">
    <source>
        <dbReference type="ARBA" id="ARBA00023015"/>
    </source>
</evidence>
<dbReference type="PANTHER" id="PTHR30136:SF35">
    <property type="entry name" value="HTH-TYPE TRANSCRIPTIONAL REGULATOR RV1719"/>
    <property type="match status" value="1"/>
</dbReference>
<dbReference type="SUPFAM" id="SSF55781">
    <property type="entry name" value="GAF domain-like"/>
    <property type="match status" value="1"/>
</dbReference>
<dbReference type="PROSITE" id="PS51078">
    <property type="entry name" value="ICLR_ED"/>
    <property type="match status" value="1"/>
</dbReference>
<reference evidence="6 7" key="3">
    <citation type="journal article" date="1997" name="Protein Eng.">
        <title>High-resolution crystal structure of M-protease: phylogeny aided analysis of the high-alkaline adaptation mechanism.</title>
        <authorList>
            <person name="Shirai T."/>
            <person name="Suzuki A."/>
            <person name="Yamane T."/>
            <person name="Ashida T."/>
            <person name="Kobayashi T."/>
            <person name="Ito S."/>
        </authorList>
    </citation>
    <scope>NUCLEOTIDE SEQUENCE [LARGE SCALE GENOMIC DNA]</scope>
    <source>
        <strain evidence="6 7">KSM-K16</strain>
    </source>
</reference>
<dbReference type="Gene3D" id="3.30.450.40">
    <property type="match status" value="1"/>
</dbReference>
<reference evidence="6 7" key="5">
    <citation type="journal article" date="2007" name="Extremophiles">
        <title>Intragenomic diversity of the V1 regions of 16S rRNA genes in high-alkaline protease-producing Bacillus clausii spp.</title>
        <authorList>
            <person name="Kageyama Y."/>
            <person name="Takaki Y."/>
            <person name="Shimamura S."/>
            <person name="Nishi S."/>
            <person name="Nogi Y."/>
            <person name="Uchimura K."/>
            <person name="Kobayashi T."/>
            <person name="Hitomi J."/>
            <person name="Ozaki K."/>
            <person name="Kawai S."/>
            <person name="Ito S."/>
            <person name="Horikoshi K."/>
        </authorList>
    </citation>
    <scope>NUCLEOTIDE SEQUENCE [LARGE SCALE GENOMIC DNA]</scope>
    <source>
        <strain evidence="6 7">KSM-K16</strain>
    </source>
</reference>
<dbReference type="InterPro" id="IPR036388">
    <property type="entry name" value="WH-like_DNA-bd_sf"/>
</dbReference>
<dbReference type="eggNOG" id="COG1414">
    <property type="taxonomic scope" value="Bacteria"/>
</dbReference>
<dbReference type="GO" id="GO:0003700">
    <property type="term" value="F:DNA-binding transcription factor activity"/>
    <property type="evidence" value="ECO:0007669"/>
    <property type="project" value="TreeGrafter"/>
</dbReference>
<evidence type="ECO:0000259" key="5">
    <source>
        <dbReference type="PROSITE" id="PS51078"/>
    </source>
</evidence>
<dbReference type="AlphaFoldDB" id="Q5WBV3"/>